<comment type="caution">
    <text evidence="1">The sequence shown here is derived from an EMBL/GenBank/DDBJ whole genome shotgun (WGS) entry which is preliminary data.</text>
</comment>
<sequence length="131" mass="15143">MKQNFVYTFEEVYVLKRLLEKEIFIAQISLFLKSSLVEVVSTLIFNVLYSEATTKKLEACRAIVVCEEELPSCLNFFLAYQMSQTVVAKSWLSFLLDSKMMEYRVFLKSESLFAPRLIDLQAKLGLRGYGV</sequence>
<proteinExistence type="predicted"/>
<evidence type="ECO:0000313" key="1">
    <source>
        <dbReference type="EMBL" id="KAI5661728.1"/>
    </source>
</evidence>
<reference evidence="2" key="1">
    <citation type="journal article" date="2023" name="Nat. Plants">
        <title>Single-cell RNA sequencing provides a high-resolution roadmap for understanding the multicellular compartmentation of specialized metabolism.</title>
        <authorList>
            <person name="Sun S."/>
            <person name="Shen X."/>
            <person name="Li Y."/>
            <person name="Li Y."/>
            <person name="Wang S."/>
            <person name="Li R."/>
            <person name="Zhang H."/>
            <person name="Shen G."/>
            <person name="Guo B."/>
            <person name="Wei J."/>
            <person name="Xu J."/>
            <person name="St-Pierre B."/>
            <person name="Chen S."/>
            <person name="Sun C."/>
        </authorList>
    </citation>
    <scope>NUCLEOTIDE SEQUENCE [LARGE SCALE GENOMIC DNA]</scope>
</reference>
<keyword evidence="2" id="KW-1185">Reference proteome</keyword>
<name>A0ACC0AP56_CATRO</name>
<gene>
    <name evidence="1" type="ORF">M9H77_21051</name>
</gene>
<protein>
    <submittedName>
        <fullName evidence="1">Uncharacterized protein</fullName>
    </submittedName>
</protein>
<organism evidence="1 2">
    <name type="scientific">Catharanthus roseus</name>
    <name type="common">Madagascar periwinkle</name>
    <name type="synonym">Vinca rosea</name>
    <dbReference type="NCBI Taxonomy" id="4058"/>
    <lineage>
        <taxon>Eukaryota</taxon>
        <taxon>Viridiplantae</taxon>
        <taxon>Streptophyta</taxon>
        <taxon>Embryophyta</taxon>
        <taxon>Tracheophyta</taxon>
        <taxon>Spermatophyta</taxon>
        <taxon>Magnoliopsida</taxon>
        <taxon>eudicotyledons</taxon>
        <taxon>Gunneridae</taxon>
        <taxon>Pentapetalae</taxon>
        <taxon>asterids</taxon>
        <taxon>lamiids</taxon>
        <taxon>Gentianales</taxon>
        <taxon>Apocynaceae</taxon>
        <taxon>Rauvolfioideae</taxon>
        <taxon>Vinceae</taxon>
        <taxon>Catharanthinae</taxon>
        <taxon>Catharanthus</taxon>
    </lineage>
</organism>
<accession>A0ACC0AP56</accession>
<evidence type="ECO:0000313" key="2">
    <source>
        <dbReference type="Proteomes" id="UP001060085"/>
    </source>
</evidence>
<dbReference type="EMBL" id="CM044705">
    <property type="protein sequence ID" value="KAI5661728.1"/>
    <property type="molecule type" value="Genomic_DNA"/>
</dbReference>
<dbReference type="Proteomes" id="UP001060085">
    <property type="component" value="Linkage Group LG05"/>
</dbReference>